<sequence length="409" mass="45146">MNRKSSAPSGLTGPGLPGAPKQDWANDPNGALLRRAMGISAEMPLKEQNVLVRDFREKVRQLAGIHPDYPLTPSQYKATSKWEEMVEAVDFGMAEHGWREQGISGYILTDVIQRGRENKKRKINEEKRARGEPILRGRQAEKDALESLPLEIELPVFVEETQPATKTQRKRKATEAPAPVPTRVLADPSAVAQLSRKFAKTGHRISEARVRSVANSPWGKAAAATTSPVQETRTIYPPLTESPISPSNNLSHHYESAPTPPPLVQMDVTSFQAPTNMFMTPPLAVNNTGGYVDVENGHQVDEDDVDEEYIYAFAIRIPGCGPPKEGKVLDGFGLGWEKWNTCMRSLIQGIEGYEPNGSFSYKTVSNGVAVSLTSAKEYQQFIQSALVKHEVAMDRKGRLSLYYFPSSAS</sequence>
<dbReference type="EMBL" id="HF935907">
    <property type="protein sequence ID" value="CCX32893.1"/>
    <property type="molecule type" value="Genomic_DNA"/>
</dbReference>
<evidence type="ECO:0000313" key="2">
    <source>
        <dbReference type="EMBL" id="CCX32893.1"/>
    </source>
</evidence>
<proteinExistence type="predicted"/>
<dbReference type="AlphaFoldDB" id="U4LLT6"/>
<evidence type="ECO:0000313" key="3">
    <source>
        <dbReference type="Proteomes" id="UP000018144"/>
    </source>
</evidence>
<accession>U4LLT6</accession>
<protein>
    <submittedName>
        <fullName evidence="2">Uncharacterized protein</fullName>
    </submittedName>
</protein>
<name>U4LLT6_PYROM</name>
<gene>
    <name evidence="2" type="ORF">PCON_13744</name>
</gene>
<feature type="region of interest" description="Disordered" evidence="1">
    <location>
        <begin position="1"/>
        <end position="28"/>
    </location>
</feature>
<keyword evidence="3" id="KW-1185">Reference proteome</keyword>
<evidence type="ECO:0000256" key="1">
    <source>
        <dbReference type="SAM" id="MobiDB-lite"/>
    </source>
</evidence>
<organism evidence="2 3">
    <name type="scientific">Pyronema omphalodes (strain CBS 100304)</name>
    <name type="common">Pyronema confluens</name>
    <dbReference type="NCBI Taxonomy" id="1076935"/>
    <lineage>
        <taxon>Eukaryota</taxon>
        <taxon>Fungi</taxon>
        <taxon>Dikarya</taxon>
        <taxon>Ascomycota</taxon>
        <taxon>Pezizomycotina</taxon>
        <taxon>Pezizomycetes</taxon>
        <taxon>Pezizales</taxon>
        <taxon>Pyronemataceae</taxon>
        <taxon>Pyronema</taxon>
    </lineage>
</organism>
<dbReference type="Proteomes" id="UP000018144">
    <property type="component" value="Unassembled WGS sequence"/>
</dbReference>
<dbReference type="OrthoDB" id="10303096at2759"/>
<reference evidence="2 3" key="1">
    <citation type="journal article" date="2013" name="PLoS Genet.">
        <title>The genome and development-dependent transcriptomes of Pyronema confluens: a window into fungal evolution.</title>
        <authorList>
            <person name="Traeger S."/>
            <person name="Altegoer F."/>
            <person name="Freitag M."/>
            <person name="Gabaldon T."/>
            <person name="Kempken F."/>
            <person name="Kumar A."/>
            <person name="Marcet-Houben M."/>
            <person name="Poggeler S."/>
            <person name="Stajich J.E."/>
            <person name="Nowrousian M."/>
        </authorList>
    </citation>
    <scope>NUCLEOTIDE SEQUENCE [LARGE SCALE GENOMIC DNA]</scope>
    <source>
        <strain evidence="3">CBS 100304</strain>
        <tissue evidence="2">Vegetative mycelium</tissue>
    </source>
</reference>